<evidence type="ECO:0000313" key="3">
    <source>
        <dbReference type="Proteomes" id="UP000199663"/>
    </source>
</evidence>
<evidence type="ECO:0000313" key="2">
    <source>
        <dbReference type="EMBL" id="SDY70321.1"/>
    </source>
</evidence>
<comment type="caution">
    <text evidence="2">The sequence shown here is derived from an EMBL/GenBank/DDBJ whole genome shotgun (WGS) entry which is preliminary data.</text>
</comment>
<dbReference type="InterPro" id="IPR035986">
    <property type="entry name" value="PKD_dom_sf"/>
</dbReference>
<organism evidence="2 3">
    <name type="scientific">Rhodonellum ikkaensis</name>
    <dbReference type="NCBI Taxonomy" id="336829"/>
    <lineage>
        <taxon>Bacteria</taxon>
        <taxon>Pseudomonadati</taxon>
        <taxon>Bacteroidota</taxon>
        <taxon>Cytophagia</taxon>
        <taxon>Cytophagales</taxon>
        <taxon>Cytophagaceae</taxon>
        <taxon>Rhodonellum</taxon>
    </lineage>
</organism>
<dbReference type="CDD" id="cd00146">
    <property type="entry name" value="PKD"/>
    <property type="match status" value="1"/>
</dbReference>
<dbReference type="PROSITE" id="PS50093">
    <property type="entry name" value="PKD"/>
    <property type="match status" value="1"/>
</dbReference>
<dbReference type="InterPro" id="IPR013783">
    <property type="entry name" value="Ig-like_fold"/>
</dbReference>
<dbReference type="InterPro" id="IPR022409">
    <property type="entry name" value="PKD/Chitinase_dom"/>
</dbReference>
<proteinExistence type="predicted"/>
<dbReference type="InterPro" id="IPR000601">
    <property type="entry name" value="PKD_dom"/>
</dbReference>
<keyword evidence="3" id="KW-1185">Reference proteome</keyword>
<sequence length="985" mass="108469">MNLCYYFTNAMRKLFGTLIFFFLTFIFSQAIAQVRVPFQERASQNNQSRKTFEIKGDFVLIGNTNLTLQNYGDNLMNDNLLIYVDVDGDSNTINSSSATLKFSNENGANTDCSQVLFAGMYWSGRGPTEDEFEVSKGSCINKKLDRRKVTLKGPTGITQTFTAKANDIRYTYGLDLPNDLGLFVGFVEVTDFVKNSGEGEYTVADLAAIEGTNYHYGGWSMVVVYENPSMINRSITVFDGYAFVRGSVVADYTIPISGFSTVDSGPVRMKLGVAAGEGDVAAFGDYFEIEKEEGSGNFIRLSHSGNSINNFFNSSISTGGNLRNPQLKNNTGMDISIFEIPNDNNEILKNGQTGTRFRYGTDGDAYVIYNIITAVEANEPLVEGYHYITPDANGEIPEIKPLDEIELEVEIRNLGQISIEKALLELNIPNGLEFVSAETEYFFSNSSGQLPEFSNGVLNWEIGDLPIPNSKDQILGKIAYKVKVTGQCNLLVQSCGLPFVLDGNIVGINSITGTSMATAPLKIGADEGGSCLESPIYGPVLLDVLAGEYLIQECGFDQANSLISICQPESNSVVNISKFNSLFPVGTRYFDSFPVSESTIEYVNEIPFNISQTYFAIPSDNPNCPKEFGLRSGFFDLEIEIEEAGCGGSITDRLVTFNSLNQDIAVSYDYLDGNGFVQDYSRSFPVGKHQVVAQNSLGCSQELEFEILPLQSFTVDIQKIGQKGICPDFSDFALSIAIDSEIEDTFYLTIEGTTGEGESFNFTNSNLSIGTFEFKEIGPGNYNIRVENTEGCSQSSNLIIENEDIAYLEANFEWKSSNINQSGSIEPNEIILFENLSIGSGQLDFTWDFGNGVMSSEFSPIHSYTEPGNYEIILSVNSSDGCFKEIKKIIEVGGPALRVPDAFAPDKNGSNDYFFPVFRQIESLKLWVFDRWGTLMFYSDSLTDKGWDGTVNGVNSSPGIYAYKVEYWAVGSQTKVVSGSFMLLR</sequence>
<dbReference type="Proteomes" id="UP000199663">
    <property type="component" value="Unassembled WGS sequence"/>
</dbReference>
<protein>
    <submittedName>
        <fullName evidence="2">Gliding motility-associated C-terminal domain-containing protein</fullName>
    </submittedName>
</protein>
<dbReference type="EMBL" id="FNQC01000002">
    <property type="protein sequence ID" value="SDY70321.1"/>
    <property type="molecule type" value="Genomic_DNA"/>
</dbReference>
<dbReference type="SMART" id="SM00089">
    <property type="entry name" value="PKD"/>
    <property type="match status" value="1"/>
</dbReference>
<dbReference type="InterPro" id="IPR026341">
    <property type="entry name" value="T9SS_type_B"/>
</dbReference>
<name>A0A1H3M0T3_9BACT</name>
<evidence type="ECO:0000259" key="1">
    <source>
        <dbReference type="PROSITE" id="PS50093"/>
    </source>
</evidence>
<accession>A0A1H3M0T3</accession>
<feature type="domain" description="PKD" evidence="1">
    <location>
        <begin position="831"/>
        <end position="881"/>
    </location>
</feature>
<dbReference type="Pfam" id="PF13585">
    <property type="entry name" value="CHU_C"/>
    <property type="match status" value="1"/>
</dbReference>
<dbReference type="SUPFAM" id="SSF49299">
    <property type="entry name" value="PKD domain"/>
    <property type="match status" value="1"/>
</dbReference>
<reference evidence="2 3" key="1">
    <citation type="submission" date="2016-10" db="EMBL/GenBank/DDBJ databases">
        <authorList>
            <person name="Varghese N."/>
            <person name="Submissions S."/>
        </authorList>
    </citation>
    <scope>NUCLEOTIDE SEQUENCE [LARGE SCALE GENOMIC DNA]</scope>
    <source>
        <strain evidence="2 3">DSM 17997</strain>
    </source>
</reference>
<dbReference type="Gene3D" id="2.60.40.10">
    <property type="entry name" value="Immunoglobulins"/>
    <property type="match status" value="1"/>
</dbReference>
<dbReference type="NCBIfam" id="TIGR04131">
    <property type="entry name" value="Bac_Flav_CTERM"/>
    <property type="match status" value="1"/>
</dbReference>
<gene>
    <name evidence="2" type="ORF">SAMN05444412_102300</name>
</gene>
<dbReference type="Pfam" id="PF18911">
    <property type="entry name" value="PKD_4"/>
    <property type="match status" value="1"/>
</dbReference>